<reference evidence="1 2" key="1">
    <citation type="journal article" date="2017" name="BMC Genomics">
        <title>Comparative genomic and phylogenomic analyses of the Bifidobacteriaceae family.</title>
        <authorList>
            <person name="Lugli G.A."/>
            <person name="Milani C."/>
            <person name="Turroni F."/>
            <person name="Duranti S."/>
            <person name="Mancabelli L."/>
            <person name="Mangifesta M."/>
            <person name="Ferrario C."/>
            <person name="Modesto M."/>
            <person name="Mattarelli P."/>
            <person name="Jiri K."/>
            <person name="van Sinderen D."/>
            <person name="Ventura M."/>
        </authorList>
    </citation>
    <scope>NUCLEOTIDE SEQUENCE [LARGE SCALE GENOMIC DNA]</scope>
    <source>
        <strain evidence="1 2">DSM 100202</strain>
    </source>
</reference>
<sequence>MDTHKDIERLSTQAERYRRCFFPTTNAERKATYVRLKHGELVRPHRNVYARSDYWTALDVVEQARHVIRTLAEQFPHRIFAGLSAASMLHLDHGWHLHAGDPVFITTTGSAHLRNAYHKLHRIYMYDPDVREIRSILRDDGTISMRLTDVDAVLDSGLIGMVRITSPARTLVDCALRYSFVDVLPMFDAALRRGLTRLEDVLDICDGLRVDCGPVMRALHYADSASENGGESACRAVILDGGFVKPKLQQVFVDPRNEMVQYRVDFLWQLADGKSVVLEYDGMRKYVDLSMTKGRDIRQVVQDERARESVLRDAGVTTILRTDYEEVKQRHPLYCKLEEAGVLKTGMRLLV</sequence>
<keyword evidence="2" id="KW-1185">Reference proteome</keyword>
<gene>
    <name evidence="1" type="ORF">BHAP_0319</name>
</gene>
<evidence type="ECO:0000313" key="1">
    <source>
        <dbReference type="EMBL" id="OZG66457.1"/>
    </source>
</evidence>
<proteinExistence type="predicted"/>
<dbReference type="Proteomes" id="UP000216074">
    <property type="component" value="Unassembled WGS sequence"/>
</dbReference>
<dbReference type="EMBL" id="MWWY01000005">
    <property type="protein sequence ID" value="OZG66457.1"/>
    <property type="molecule type" value="Genomic_DNA"/>
</dbReference>
<organism evidence="1 2">
    <name type="scientific">Bifidobacterium hapali</name>
    <dbReference type="NCBI Taxonomy" id="1630172"/>
    <lineage>
        <taxon>Bacteria</taxon>
        <taxon>Bacillati</taxon>
        <taxon>Actinomycetota</taxon>
        <taxon>Actinomycetes</taxon>
        <taxon>Bifidobacteriales</taxon>
        <taxon>Bifidobacteriaceae</taxon>
        <taxon>Bifidobacterium</taxon>
    </lineage>
</organism>
<protein>
    <submittedName>
        <fullName evidence="1">CTP synthase</fullName>
    </submittedName>
</protein>
<dbReference type="RefSeq" id="WP_244569233.1">
    <property type="nucleotide sequence ID" value="NZ_MWWY01000005.1"/>
</dbReference>
<evidence type="ECO:0000313" key="2">
    <source>
        <dbReference type="Proteomes" id="UP000216074"/>
    </source>
</evidence>
<accession>A0A261G4T1</accession>
<comment type="caution">
    <text evidence="1">The sequence shown here is derived from an EMBL/GenBank/DDBJ whole genome shotgun (WGS) entry which is preliminary data.</text>
</comment>
<dbReference type="AlphaFoldDB" id="A0A261G4T1"/>
<name>A0A261G4T1_9BIFI</name>